<keyword evidence="3" id="KW-0201">Cytochrome c-type biogenesis</keyword>
<protein>
    <submittedName>
        <fullName evidence="8">Cytochrome c biogenesis protein CcmF</fullName>
    </submittedName>
</protein>
<organism evidence="8 9">
    <name type="scientific">Haloferula helveola</name>
    <dbReference type="NCBI Taxonomy" id="490095"/>
    <lineage>
        <taxon>Bacteria</taxon>
        <taxon>Pseudomonadati</taxon>
        <taxon>Verrucomicrobiota</taxon>
        <taxon>Verrucomicrobiia</taxon>
        <taxon>Verrucomicrobiales</taxon>
        <taxon>Verrucomicrobiaceae</taxon>
        <taxon>Haloferula</taxon>
    </lineage>
</organism>
<keyword evidence="2 6" id="KW-0812">Transmembrane</keyword>
<feature type="domain" description="ResB-like" evidence="7">
    <location>
        <begin position="287"/>
        <end position="357"/>
    </location>
</feature>
<feature type="transmembrane region" description="Helical" evidence="6">
    <location>
        <begin position="86"/>
        <end position="104"/>
    </location>
</feature>
<evidence type="ECO:0000256" key="1">
    <source>
        <dbReference type="ARBA" id="ARBA00004141"/>
    </source>
</evidence>
<dbReference type="Pfam" id="PF05140">
    <property type="entry name" value="ResB"/>
    <property type="match status" value="1"/>
</dbReference>
<reference evidence="8 9" key="1">
    <citation type="submission" date="2021-06" db="EMBL/GenBank/DDBJ databases">
        <title>Complete genome of Haloferula helveola possessing various polysaccharide degrading enzymes.</title>
        <authorList>
            <person name="Takami H."/>
            <person name="Huang C."/>
            <person name="Hamasaki K."/>
        </authorList>
    </citation>
    <scope>NUCLEOTIDE SEQUENCE [LARGE SCALE GENOMIC DNA]</scope>
    <source>
        <strain evidence="8 9">CN-1</strain>
    </source>
</reference>
<keyword evidence="4 6" id="KW-1133">Transmembrane helix</keyword>
<dbReference type="EMBL" id="AP024702">
    <property type="protein sequence ID" value="BCX49751.1"/>
    <property type="molecule type" value="Genomic_DNA"/>
</dbReference>
<evidence type="ECO:0000256" key="5">
    <source>
        <dbReference type="ARBA" id="ARBA00023136"/>
    </source>
</evidence>
<evidence type="ECO:0000313" key="8">
    <source>
        <dbReference type="EMBL" id="BCX49751.1"/>
    </source>
</evidence>
<comment type="subcellular location">
    <subcellularLocation>
        <location evidence="1">Membrane</location>
        <topology evidence="1">Multi-pass membrane protein</topology>
    </subcellularLocation>
</comment>
<feature type="transmembrane region" description="Helical" evidence="6">
    <location>
        <begin position="116"/>
        <end position="135"/>
    </location>
</feature>
<gene>
    <name evidence="8" type="ORF">HAHE_36590</name>
</gene>
<accession>A0ABN6H7W6</accession>
<evidence type="ECO:0000313" key="9">
    <source>
        <dbReference type="Proteomes" id="UP001374893"/>
    </source>
</evidence>
<keyword evidence="9" id="KW-1185">Reference proteome</keyword>
<evidence type="ECO:0000256" key="2">
    <source>
        <dbReference type="ARBA" id="ARBA00022692"/>
    </source>
</evidence>
<keyword evidence="5 6" id="KW-0472">Membrane</keyword>
<evidence type="ECO:0000256" key="6">
    <source>
        <dbReference type="SAM" id="Phobius"/>
    </source>
</evidence>
<sequence>MGACRTGKMSKSKTPSQLIWKFLSGMGLATFLLVLLGIQTWLATLEMVDAGLLATLQKYFHWTSWYVLAQVPVPYFDRHLVVPMPGGYWVCAFLLLNMTLGGIIRIRKSWKTAGVVVAHFGIIFMVAAGGVAQLFEERGVMFLFEGEKSDYAVSLTDPTIEVLEIKEGKVVGEVHVAGEPELRGLGRGDSRTVRFAGLPIDLELTGWMRNASVVEAGPDAGNAAIDGWTLRELPVRPEGELNAPACYARVVYGDGSKGSPFILAVPQPTSGLEAFAPVTVEADGRKFAVRMVKQTIPVPYVVQLDDAIPVYFPNSTRPKSFRSKIRRIDEEEVPVEIFMNEPMRRGGYTFFQRTMSSGPQQTGGPEFSGFEVVSNPADQWPKWSLWVVATGMGVHFLMKLFQFILGSTKPRTPSTP</sequence>
<evidence type="ECO:0000256" key="4">
    <source>
        <dbReference type="ARBA" id="ARBA00022989"/>
    </source>
</evidence>
<name>A0ABN6H7W6_9BACT</name>
<evidence type="ECO:0000259" key="7">
    <source>
        <dbReference type="Pfam" id="PF05140"/>
    </source>
</evidence>
<dbReference type="InterPro" id="IPR007816">
    <property type="entry name" value="ResB-like_domain"/>
</dbReference>
<dbReference type="Proteomes" id="UP001374893">
    <property type="component" value="Chromosome"/>
</dbReference>
<feature type="transmembrane region" description="Helical" evidence="6">
    <location>
        <begin position="18"/>
        <end position="42"/>
    </location>
</feature>
<evidence type="ECO:0000256" key="3">
    <source>
        <dbReference type="ARBA" id="ARBA00022748"/>
    </source>
</evidence>
<proteinExistence type="predicted"/>